<keyword evidence="2" id="KW-1133">Transmembrane helix</keyword>
<feature type="compositionally biased region" description="Low complexity" evidence="1">
    <location>
        <begin position="267"/>
        <end position="278"/>
    </location>
</feature>
<feature type="region of interest" description="Disordered" evidence="1">
    <location>
        <begin position="234"/>
        <end position="342"/>
    </location>
</feature>
<sequence length="342" mass="37073">MVKTNKGIPAVITGSIMAVIGGFLALVMIVVGSSGLTEFTGTISGDPSDVYDLGNVLVVDQYGYIEDDSLDEDYYLIAFTHNGTDDIYFASLYVNESMDVFERLDDYAYDDSMLIGDLYLQVCASAEMLSDIDSDMRGFYYDALDVYGEMMPEYIDSGISFSFYCEGASAFPSALKEEQSTNNVLTVIFAAVFAIGIVLIITGAVSHSKAKTALEALQQQGGAYYNPQGTYYYPQPGADPYQQQGTWSNGANQTQPNPAQQGNYYTPPGQQAPQQPQGTENGAYYRPQQPPKRPSAAGAEQPQQQTPASGAPGALGKNTENETILLDDNNPYYIPPQNGGRQ</sequence>
<dbReference type="EMBL" id="DXGE01000034">
    <property type="protein sequence ID" value="HIW86525.1"/>
    <property type="molecule type" value="Genomic_DNA"/>
</dbReference>
<feature type="transmembrane region" description="Helical" evidence="2">
    <location>
        <begin position="184"/>
        <end position="205"/>
    </location>
</feature>
<evidence type="ECO:0000313" key="3">
    <source>
        <dbReference type="EMBL" id="HIW86525.1"/>
    </source>
</evidence>
<accession>A0A9D1RFK2</accession>
<gene>
    <name evidence="3" type="ORF">IAA48_08535</name>
</gene>
<comment type="caution">
    <text evidence="3">The sequence shown here is derived from an EMBL/GenBank/DDBJ whole genome shotgun (WGS) entry which is preliminary data.</text>
</comment>
<name>A0A9D1RFK2_9FIRM</name>
<protein>
    <submittedName>
        <fullName evidence="3">Uncharacterized protein</fullName>
    </submittedName>
</protein>
<evidence type="ECO:0000256" key="2">
    <source>
        <dbReference type="SAM" id="Phobius"/>
    </source>
</evidence>
<keyword evidence="2" id="KW-0472">Membrane</keyword>
<feature type="transmembrane region" description="Helical" evidence="2">
    <location>
        <begin position="7"/>
        <end position="31"/>
    </location>
</feature>
<reference evidence="3" key="2">
    <citation type="submission" date="2021-04" db="EMBL/GenBank/DDBJ databases">
        <authorList>
            <person name="Gilroy R."/>
        </authorList>
    </citation>
    <scope>NUCLEOTIDE SEQUENCE</scope>
    <source>
        <strain evidence="3">421</strain>
    </source>
</reference>
<keyword evidence="2" id="KW-0812">Transmembrane</keyword>
<evidence type="ECO:0000313" key="4">
    <source>
        <dbReference type="Proteomes" id="UP000824205"/>
    </source>
</evidence>
<organism evidence="3 4">
    <name type="scientific">Candidatus Eubacterium faecipullorum</name>
    <dbReference type="NCBI Taxonomy" id="2838571"/>
    <lineage>
        <taxon>Bacteria</taxon>
        <taxon>Bacillati</taxon>
        <taxon>Bacillota</taxon>
        <taxon>Clostridia</taxon>
        <taxon>Eubacteriales</taxon>
        <taxon>Eubacteriaceae</taxon>
        <taxon>Eubacterium</taxon>
    </lineage>
</organism>
<proteinExistence type="predicted"/>
<dbReference type="AlphaFoldDB" id="A0A9D1RFK2"/>
<evidence type="ECO:0000256" key="1">
    <source>
        <dbReference type="SAM" id="MobiDB-lite"/>
    </source>
</evidence>
<reference evidence="3" key="1">
    <citation type="journal article" date="2021" name="PeerJ">
        <title>Extensive microbial diversity within the chicken gut microbiome revealed by metagenomics and culture.</title>
        <authorList>
            <person name="Gilroy R."/>
            <person name="Ravi A."/>
            <person name="Getino M."/>
            <person name="Pursley I."/>
            <person name="Horton D.L."/>
            <person name="Alikhan N.F."/>
            <person name="Baker D."/>
            <person name="Gharbi K."/>
            <person name="Hall N."/>
            <person name="Watson M."/>
            <person name="Adriaenssens E.M."/>
            <person name="Foster-Nyarko E."/>
            <person name="Jarju S."/>
            <person name="Secka A."/>
            <person name="Antonio M."/>
            <person name="Oren A."/>
            <person name="Chaudhuri R.R."/>
            <person name="La Ragione R."/>
            <person name="Hildebrand F."/>
            <person name="Pallen M.J."/>
        </authorList>
    </citation>
    <scope>NUCLEOTIDE SEQUENCE</scope>
    <source>
        <strain evidence="3">421</strain>
    </source>
</reference>
<feature type="compositionally biased region" description="Polar residues" evidence="1">
    <location>
        <begin position="241"/>
        <end position="264"/>
    </location>
</feature>
<dbReference type="Proteomes" id="UP000824205">
    <property type="component" value="Unassembled WGS sequence"/>
</dbReference>